<organism evidence="8 9">
    <name type="scientific">Coemansia erecta</name>
    <dbReference type="NCBI Taxonomy" id="147472"/>
    <lineage>
        <taxon>Eukaryota</taxon>
        <taxon>Fungi</taxon>
        <taxon>Fungi incertae sedis</taxon>
        <taxon>Zoopagomycota</taxon>
        <taxon>Kickxellomycotina</taxon>
        <taxon>Kickxellomycetes</taxon>
        <taxon>Kickxellales</taxon>
        <taxon>Kickxellaceae</taxon>
        <taxon>Coemansia</taxon>
    </lineage>
</organism>
<dbReference type="OrthoDB" id="433501at2759"/>
<dbReference type="EMBL" id="JANBOJ010000291">
    <property type="protein sequence ID" value="KAJ1720140.1"/>
    <property type="molecule type" value="Genomic_DNA"/>
</dbReference>
<evidence type="ECO:0000256" key="2">
    <source>
        <dbReference type="ARBA" id="ARBA00022614"/>
    </source>
</evidence>
<keyword evidence="2" id="KW-0433">Leucine-rich repeat</keyword>
<dbReference type="SUPFAM" id="SSF52058">
    <property type="entry name" value="L domain-like"/>
    <property type="match status" value="1"/>
</dbReference>
<accession>A0A9W7XW62</accession>
<dbReference type="GO" id="GO:0000398">
    <property type="term" value="P:mRNA splicing, via spliceosome"/>
    <property type="evidence" value="ECO:0007669"/>
    <property type="project" value="InterPro"/>
</dbReference>
<keyword evidence="4" id="KW-0539">Nucleus</keyword>
<dbReference type="AlphaFoldDB" id="A0A9W7XW62"/>
<keyword evidence="7" id="KW-0175">Coiled coil</keyword>
<evidence type="ECO:0000313" key="9">
    <source>
        <dbReference type="Proteomes" id="UP001149813"/>
    </source>
</evidence>
<evidence type="ECO:0000256" key="3">
    <source>
        <dbReference type="ARBA" id="ARBA00022737"/>
    </source>
</evidence>
<keyword evidence="3" id="KW-0677">Repeat</keyword>
<dbReference type="PANTHER" id="PTHR10552:SF6">
    <property type="entry name" value="U2 SMALL NUCLEAR RIBONUCLEOPROTEIN A"/>
    <property type="match status" value="1"/>
</dbReference>
<dbReference type="Pfam" id="PF14580">
    <property type="entry name" value="LRR_9"/>
    <property type="match status" value="1"/>
</dbReference>
<dbReference type="GO" id="GO:0030620">
    <property type="term" value="F:U2 snRNA binding"/>
    <property type="evidence" value="ECO:0007669"/>
    <property type="project" value="InterPro"/>
</dbReference>
<dbReference type="InterPro" id="IPR001611">
    <property type="entry name" value="Leu-rich_rpt"/>
</dbReference>
<reference evidence="8" key="1">
    <citation type="submission" date="2022-07" db="EMBL/GenBank/DDBJ databases">
        <title>Phylogenomic reconstructions and comparative analyses of Kickxellomycotina fungi.</title>
        <authorList>
            <person name="Reynolds N.K."/>
            <person name="Stajich J.E."/>
            <person name="Barry K."/>
            <person name="Grigoriev I.V."/>
            <person name="Crous P."/>
            <person name="Smith M.E."/>
        </authorList>
    </citation>
    <scope>NUCLEOTIDE SEQUENCE</scope>
    <source>
        <strain evidence="8">NBRC 32514</strain>
    </source>
</reference>
<evidence type="ECO:0000256" key="4">
    <source>
        <dbReference type="ARBA" id="ARBA00023242"/>
    </source>
</evidence>
<dbReference type="Gene3D" id="3.80.10.10">
    <property type="entry name" value="Ribonuclease Inhibitor"/>
    <property type="match status" value="1"/>
</dbReference>
<dbReference type="InterPro" id="IPR044640">
    <property type="entry name" value="RU2A"/>
</dbReference>
<gene>
    <name evidence="8" type="primary">LEA1</name>
    <name evidence="8" type="ORF">LPJ53_005199</name>
</gene>
<evidence type="ECO:0000256" key="7">
    <source>
        <dbReference type="SAM" id="Coils"/>
    </source>
</evidence>
<proteinExistence type="inferred from homology"/>
<evidence type="ECO:0000256" key="5">
    <source>
        <dbReference type="ARBA" id="ARBA00024196"/>
    </source>
</evidence>
<dbReference type="FunFam" id="3.80.10.10:FF:000026">
    <property type="entry name" value="U2 small nuclear ribonucleoprotein A"/>
    <property type="match status" value="1"/>
</dbReference>
<name>A0A9W7XW62_9FUNG</name>
<dbReference type="PROSITE" id="PS51450">
    <property type="entry name" value="LRR"/>
    <property type="match status" value="1"/>
</dbReference>
<sequence length="235" mass="26424">MKLTADLIKNSPTYINAIKDRELDLSGNHIPMIENLGATRDLNDSINLCGNNVRILGNFPTLVRLRALYLADNRVVTIEKDIAEHIPQLQTLVLTNNDIAELVDLEPLKDVSGLEHLSLVNNPVMRQQHARLWCIWRIRTLKVLDFEKVSENERKEAKRLFENSSGGMSDLAKHILATESGASANMFVPGEGLDIAADAEQEKSAEELQKEQSIAELKARIREEMAQVQAMEEFI</sequence>
<dbReference type="Proteomes" id="UP001149813">
    <property type="component" value="Unassembled WGS sequence"/>
</dbReference>
<comment type="caution">
    <text evidence="8">The sequence shown here is derived from an EMBL/GenBank/DDBJ whole genome shotgun (WGS) entry which is preliminary data.</text>
</comment>
<evidence type="ECO:0000313" key="8">
    <source>
        <dbReference type="EMBL" id="KAJ1720140.1"/>
    </source>
</evidence>
<comment type="subcellular location">
    <subcellularLocation>
        <location evidence="1">Nucleus</location>
    </subcellularLocation>
</comment>
<comment type="similarity">
    <text evidence="5">Belongs to the U2 small nuclear ribonucleoprotein A family.</text>
</comment>
<dbReference type="GO" id="GO:0005686">
    <property type="term" value="C:U2 snRNP"/>
    <property type="evidence" value="ECO:0007669"/>
    <property type="project" value="TreeGrafter"/>
</dbReference>
<feature type="coiled-coil region" evidence="7">
    <location>
        <begin position="196"/>
        <end position="234"/>
    </location>
</feature>
<keyword evidence="9" id="KW-1185">Reference proteome</keyword>
<dbReference type="InterPro" id="IPR032675">
    <property type="entry name" value="LRR_dom_sf"/>
</dbReference>
<dbReference type="PANTHER" id="PTHR10552">
    <property type="entry name" value="U2 SMALL NUCLEAR RIBONUCLEOPROTEIN A"/>
    <property type="match status" value="1"/>
</dbReference>
<evidence type="ECO:0000256" key="1">
    <source>
        <dbReference type="ARBA" id="ARBA00004123"/>
    </source>
</evidence>
<protein>
    <recommendedName>
        <fullName evidence="6">U2 small nuclear ribonucleoprotein A'</fullName>
    </recommendedName>
</protein>
<evidence type="ECO:0000256" key="6">
    <source>
        <dbReference type="ARBA" id="ARBA00024238"/>
    </source>
</evidence>